<comment type="caution">
    <text evidence="1">The sequence shown here is derived from an EMBL/GenBank/DDBJ whole genome shotgun (WGS) entry which is preliminary data.</text>
</comment>
<dbReference type="SUPFAM" id="SSF89372">
    <property type="entry name" value="Fucose-specific lectin"/>
    <property type="match status" value="1"/>
</dbReference>
<name>A0ABU2R1R7_9ACTN</name>
<proteinExistence type="predicted"/>
<dbReference type="RefSeq" id="WP_010274163.1">
    <property type="nucleotide sequence ID" value="NZ_JAVRET010000026.1"/>
</dbReference>
<reference evidence="2" key="1">
    <citation type="submission" date="2023-07" db="EMBL/GenBank/DDBJ databases">
        <title>30 novel species of actinomycetes from the DSMZ collection.</title>
        <authorList>
            <person name="Nouioui I."/>
        </authorList>
    </citation>
    <scope>NUCLEOTIDE SEQUENCE [LARGE SCALE GENOMIC DNA]</scope>
    <source>
        <strain evidence="2">DSM 41979</strain>
    </source>
</reference>
<accession>A0ABU2R1R7</accession>
<organism evidence="1 2">
    <name type="scientific">Streptomyces evansiae</name>
    <dbReference type="NCBI Taxonomy" id="3075535"/>
    <lineage>
        <taxon>Bacteria</taxon>
        <taxon>Bacillati</taxon>
        <taxon>Actinomycetota</taxon>
        <taxon>Actinomycetes</taxon>
        <taxon>Kitasatosporales</taxon>
        <taxon>Streptomycetaceae</taxon>
        <taxon>Streptomyces</taxon>
    </lineage>
</organism>
<evidence type="ECO:0000313" key="2">
    <source>
        <dbReference type="Proteomes" id="UP001183610"/>
    </source>
</evidence>
<dbReference type="EMBL" id="JAVRET010000026">
    <property type="protein sequence ID" value="MDT0410059.1"/>
    <property type="molecule type" value="Genomic_DNA"/>
</dbReference>
<gene>
    <name evidence="1" type="ORF">RM698_13475</name>
</gene>
<sequence>MARAGQPGTAAGHRAAVADVRVAEGKWLARGTDGRLTAFAFAAEGVLRWTERRVGSPEWDGPELLPLPGLTHLVVGQGANGYAHLVGRRSVAKADGPPAVDIVHAVQYQTGRALGSFRPLGNWHTKDRGYIARFGTPVVAVDDGGTVHIVVRNAPGGLAMRREDKTGKWEGWKNLRGSKLHDRPAAVATSAGTVEVLAPGEAPAGYWVRDKPHGAFERRPDIPLSVLPGSVRGLETSPGRVTFYWTDPANGGLVAHRPGSWLIPMGGAPADDSLTVLRATVDGEDCAVFAYRDAAGQVVAAKCGSEEEQNGLWWAPTGLTASGSPCLAVDGTGRVTLGAFGADGRPRISRRNDEPGMVMGPALTV</sequence>
<keyword evidence="2" id="KW-1185">Reference proteome</keyword>
<dbReference type="Proteomes" id="UP001183610">
    <property type="component" value="Unassembled WGS sequence"/>
</dbReference>
<protein>
    <submittedName>
        <fullName evidence="1">Uncharacterized protein</fullName>
    </submittedName>
</protein>
<evidence type="ECO:0000313" key="1">
    <source>
        <dbReference type="EMBL" id="MDT0410059.1"/>
    </source>
</evidence>